<name>A0ABN8IFH8_9NEOP</name>
<feature type="non-terminal residue" evidence="1">
    <location>
        <position position="1"/>
    </location>
</feature>
<evidence type="ECO:0000313" key="2">
    <source>
        <dbReference type="Proteomes" id="UP000837857"/>
    </source>
</evidence>
<keyword evidence="2" id="KW-1185">Reference proteome</keyword>
<dbReference type="EMBL" id="OW152835">
    <property type="protein sequence ID" value="CAH2056311.1"/>
    <property type="molecule type" value="Genomic_DNA"/>
</dbReference>
<sequence length="181" mass="18506">MQIALWQYIGNGIGLGYGPTIATEYELGCGPAIAADVPYGPGLAPGLGYGYGLAGPGVFTAPTAYAAGPAYGGAGIGDVAVGGEMPVTGTTLLAGQVPILGAVQFGGEVPAGGIVSIAGRCHVGSQDLHLEHYCGPVYYHGLAERGYSPPRCISNIVDMTADKERFHPIWVTRTFRSVSHA</sequence>
<reference evidence="1" key="1">
    <citation type="submission" date="2022-03" db="EMBL/GenBank/DDBJ databases">
        <authorList>
            <person name="Martin H S."/>
        </authorList>
    </citation>
    <scope>NUCLEOTIDE SEQUENCE</scope>
</reference>
<dbReference type="Proteomes" id="UP000837857">
    <property type="component" value="Chromosome 23"/>
</dbReference>
<evidence type="ECO:0000313" key="1">
    <source>
        <dbReference type="EMBL" id="CAH2056311.1"/>
    </source>
</evidence>
<accession>A0ABN8IFH8</accession>
<protein>
    <submittedName>
        <fullName evidence="1">Uncharacterized protein</fullName>
    </submittedName>
</protein>
<organism evidence="1 2">
    <name type="scientific">Iphiclides podalirius</name>
    <name type="common">scarce swallowtail</name>
    <dbReference type="NCBI Taxonomy" id="110791"/>
    <lineage>
        <taxon>Eukaryota</taxon>
        <taxon>Metazoa</taxon>
        <taxon>Ecdysozoa</taxon>
        <taxon>Arthropoda</taxon>
        <taxon>Hexapoda</taxon>
        <taxon>Insecta</taxon>
        <taxon>Pterygota</taxon>
        <taxon>Neoptera</taxon>
        <taxon>Endopterygota</taxon>
        <taxon>Lepidoptera</taxon>
        <taxon>Glossata</taxon>
        <taxon>Ditrysia</taxon>
        <taxon>Papilionoidea</taxon>
        <taxon>Papilionidae</taxon>
        <taxon>Papilioninae</taxon>
        <taxon>Iphiclides</taxon>
    </lineage>
</organism>
<proteinExistence type="predicted"/>
<gene>
    <name evidence="1" type="ORF">IPOD504_LOCUS9547</name>
</gene>